<reference evidence="3 4" key="1">
    <citation type="submission" date="2021-03" db="EMBL/GenBank/DDBJ databases">
        <title>Genomic Encyclopedia of Type Strains, Phase IV (KMG-IV): sequencing the most valuable type-strain genomes for metagenomic binning, comparative biology and taxonomic classification.</title>
        <authorList>
            <person name="Goeker M."/>
        </authorList>
    </citation>
    <scope>NUCLEOTIDE SEQUENCE [LARGE SCALE GENOMIC DNA]</scope>
    <source>
        <strain evidence="3 4">DSM 14349</strain>
    </source>
</reference>
<dbReference type="InterPro" id="IPR006047">
    <property type="entry name" value="GH13_cat_dom"/>
</dbReference>
<gene>
    <name evidence="3" type="ORF">J2Z32_002732</name>
</gene>
<dbReference type="RefSeq" id="WP_210089684.1">
    <property type="nucleotide sequence ID" value="NZ_JAGGKG010000012.1"/>
</dbReference>
<dbReference type="Gene3D" id="2.60.40.10">
    <property type="entry name" value="Immunoglobulins"/>
    <property type="match status" value="1"/>
</dbReference>
<dbReference type="InterPro" id="IPR014756">
    <property type="entry name" value="Ig_E-set"/>
</dbReference>
<dbReference type="SMART" id="SM00642">
    <property type="entry name" value="Aamy"/>
    <property type="match status" value="1"/>
</dbReference>
<dbReference type="EMBL" id="JAGGKG010000012">
    <property type="protein sequence ID" value="MBP1906083.1"/>
    <property type="molecule type" value="Genomic_DNA"/>
</dbReference>
<dbReference type="InterPro" id="IPR013783">
    <property type="entry name" value="Ig-like_fold"/>
</dbReference>
<dbReference type="Proteomes" id="UP001519272">
    <property type="component" value="Unassembled WGS sequence"/>
</dbReference>
<dbReference type="NCBIfam" id="TIGR02104">
    <property type="entry name" value="pulA_typeI"/>
    <property type="match status" value="1"/>
</dbReference>
<dbReference type="Gene3D" id="3.20.20.80">
    <property type="entry name" value="Glycosidases"/>
    <property type="match status" value="1"/>
</dbReference>
<dbReference type="Pfam" id="PF00128">
    <property type="entry name" value="Alpha-amylase"/>
    <property type="match status" value="1"/>
</dbReference>
<organism evidence="3 4">
    <name type="scientific">Paenibacillus turicensis</name>
    <dbReference type="NCBI Taxonomy" id="160487"/>
    <lineage>
        <taxon>Bacteria</taxon>
        <taxon>Bacillati</taxon>
        <taxon>Bacillota</taxon>
        <taxon>Bacilli</taxon>
        <taxon>Bacillales</taxon>
        <taxon>Paenibacillaceae</taxon>
        <taxon>Paenibacillus</taxon>
    </lineage>
</organism>
<dbReference type="InterPro" id="IPR004193">
    <property type="entry name" value="Glyco_hydro_13_N"/>
</dbReference>
<dbReference type="Gene3D" id="2.60.40.1180">
    <property type="entry name" value="Golgi alpha-mannosidase II"/>
    <property type="match status" value="1"/>
</dbReference>
<evidence type="ECO:0000313" key="4">
    <source>
        <dbReference type="Proteomes" id="UP001519272"/>
    </source>
</evidence>
<dbReference type="InterPro" id="IPR049117">
    <property type="entry name" value="pulA_all-beta"/>
</dbReference>
<protein>
    <submittedName>
        <fullName evidence="3">Type I pullulanase</fullName>
    </submittedName>
</protein>
<evidence type="ECO:0000259" key="2">
    <source>
        <dbReference type="SMART" id="SM00642"/>
    </source>
</evidence>
<dbReference type="SUPFAM" id="SSF51445">
    <property type="entry name" value="(Trans)glycosidases"/>
    <property type="match status" value="1"/>
</dbReference>
<feature type="domain" description="Glycosyl hydrolase family 13 catalytic" evidence="2">
    <location>
        <begin position="118"/>
        <end position="547"/>
    </location>
</feature>
<dbReference type="CDD" id="cd02860">
    <property type="entry name" value="E_set_Pullulanase"/>
    <property type="match status" value="1"/>
</dbReference>
<proteinExistence type="inferred from homology"/>
<dbReference type="Pfam" id="PF02922">
    <property type="entry name" value="CBM_48"/>
    <property type="match status" value="1"/>
</dbReference>
<sequence length="644" mass="72701">MSLQRGTDVSIHDGNLAEQFVYDVYDGDDLGVTYHPEGSFFRVWAPTASKAEVVLYLDWSSVSGESYMMHRDQAGTFVCYINQNLRNYFYTYKVWIGEQCHEAVDPYAVAVGVNGDRGAIVELEDTNPMGWKRLKRDSSFKPVDAVIYELHIRDASYNPHSGMSPRGKYTALAQPGTKGPYGIKTGLDYIKALGVTHVQLLPIFDYATESVDETKLEQPHYNWGYDPKNYNAPEGSYSTNPYGPDARIRELKLMIHKLHSKGISVIMDVVYNHIFDVAKSSFNKLAPDYYFRHLPDGSLSNGSFCGNECASEMPMMSKFIVDSVLYWAKEYHMDGFRFDLMGLLDIATMNEIRRRLDEIDPSIIMLGEGWNLPTVLPENKRAAQRNSSLLPRIGQFSDLFRDAIKGSNFDVSSKGFIHGEEGLEASIKSGIVGGIKYNKQLSGFASEPDQTVNYVECHDNLTLWDKLVVSCPNASEADYRKLHRLASAILLTSQGIPFLHAGQEFMRTKQGVDNSYNSPAELNALDWQRCAQFGDDVAYMQSLISLRKSHPAFRLRTSEEIRNHLFFEMAPSRSVAYTLRNHAGGDWDLHLYVIYNANRTPITVELPHLGYGAWKIRYGSEHVVELRNNKLHLDGIGMVVLAFG</sequence>
<keyword evidence="4" id="KW-1185">Reference proteome</keyword>
<dbReference type="InterPro" id="IPR017853">
    <property type="entry name" value="GH"/>
</dbReference>
<dbReference type="PANTHER" id="PTHR43002">
    <property type="entry name" value="GLYCOGEN DEBRANCHING ENZYME"/>
    <property type="match status" value="1"/>
</dbReference>
<dbReference type="CDD" id="cd11341">
    <property type="entry name" value="AmyAc_Pullulanase_LD-like"/>
    <property type="match status" value="1"/>
</dbReference>
<dbReference type="InterPro" id="IPR011840">
    <property type="entry name" value="PulA_typeI"/>
</dbReference>
<comment type="similarity">
    <text evidence="1">Belongs to the glycosyl hydrolase 13 family.</text>
</comment>
<evidence type="ECO:0000256" key="1">
    <source>
        <dbReference type="ARBA" id="ARBA00008061"/>
    </source>
</evidence>
<dbReference type="InterPro" id="IPR013780">
    <property type="entry name" value="Glyco_hydro_b"/>
</dbReference>
<comment type="caution">
    <text evidence="3">The sequence shown here is derived from an EMBL/GenBank/DDBJ whole genome shotgun (WGS) entry which is preliminary data.</text>
</comment>
<dbReference type="Pfam" id="PF21653">
    <property type="entry name" value="pulA_all-beta"/>
    <property type="match status" value="1"/>
</dbReference>
<evidence type="ECO:0000313" key="3">
    <source>
        <dbReference type="EMBL" id="MBP1906083.1"/>
    </source>
</evidence>
<name>A0ABS4FU31_9BACL</name>
<accession>A0ABS4FU31</accession>
<dbReference type="SUPFAM" id="SSF81296">
    <property type="entry name" value="E set domains"/>
    <property type="match status" value="1"/>
</dbReference>